<accession>A0AAW8DHX8</accession>
<protein>
    <submittedName>
        <fullName evidence="2">Transcriptional regulator with XRE-family HTH domain</fullName>
    </submittedName>
</protein>
<evidence type="ECO:0000313" key="4">
    <source>
        <dbReference type="Proteomes" id="UP001230951"/>
    </source>
</evidence>
<dbReference type="SUPFAM" id="SSF47413">
    <property type="entry name" value="lambda repressor-like DNA-binding domains"/>
    <property type="match status" value="1"/>
</dbReference>
<comment type="caution">
    <text evidence="2">The sequence shown here is derived from an EMBL/GenBank/DDBJ whole genome shotgun (WGS) entry which is preliminary data.</text>
</comment>
<dbReference type="RefSeq" id="WP_306960694.1">
    <property type="nucleotide sequence ID" value="NZ_JAUSRG010000003.1"/>
</dbReference>
<evidence type="ECO:0000313" key="5">
    <source>
        <dbReference type="Proteomes" id="UP001242995"/>
    </source>
</evidence>
<feature type="domain" description="HTH cro/C1-type" evidence="1">
    <location>
        <begin position="13"/>
        <end position="73"/>
    </location>
</feature>
<dbReference type="InterPro" id="IPR001387">
    <property type="entry name" value="Cro/C1-type_HTH"/>
</dbReference>
<evidence type="ECO:0000259" key="1">
    <source>
        <dbReference type="PROSITE" id="PS50943"/>
    </source>
</evidence>
<dbReference type="PROSITE" id="PS50943">
    <property type="entry name" value="HTH_CROC1"/>
    <property type="match status" value="1"/>
</dbReference>
<dbReference type="SMART" id="SM00530">
    <property type="entry name" value="HTH_XRE"/>
    <property type="match status" value="1"/>
</dbReference>
<name>A0AAW8DHX8_9MICC</name>
<dbReference type="InterPro" id="IPR010982">
    <property type="entry name" value="Lambda_DNA-bd_dom_sf"/>
</dbReference>
<dbReference type="Proteomes" id="UP001230951">
    <property type="component" value="Unassembled WGS sequence"/>
</dbReference>
<dbReference type="CDD" id="cd00093">
    <property type="entry name" value="HTH_XRE"/>
    <property type="match status" value="1"/>
</dbReference>
<keyword evidence="4" id="KW-1185">Reference proteome</keyword>
<dbReference type="AlphaFoldDB" id="A0AAW8DHX8"/>
<proteinExistence type="predicted"/>
<dbReference type="EMBL" id="JAUSRG010000003">
    <property type="protein sequence ID" value="MDP9904784.1"/>
    <property type="molecule type" value="Genomic_DNA"/>
</dbReference>
<evidence type="ECO:0000313" key="3">
    <source>
        <dbReference type="EMBL" id="MDQ0180787.1"/>
    </source>
</evidence>
<evidence type="ECO:0000313" key="2">
    <source>
        <dbReference type="EMBL" id="MDP9904784.1"/>
    </source>
</evidence>
<organism evidence="2 5">
    <name type="scientific">Arthrobacter bambusae</name>
    <dbReference type="NCBI Taxonomy" id="1338426"/>
    <lineage>
        <taxon>Bacteria</taxon>
        <taxon>Bacillati</taxon>
        <taxon>Actinomycetota</taxon>
        <taxon>Actinomycetes</taxon>
        <taxon>Micrococcales</taxon>
        <taxon>Micrococcaceae</taxon>
        <taxon>Arthrobacter</taxon>
    </lineage>
</organism>
<sequence length="140" mass="15558">MNTLPSDIFARRVRAERERQGVSQVELARRMASILGANVDPTAITRIEQQTRAVRLDEAVAMATILKVPLSSLIVDNDAEESEAILQRYLADLAAAHRQWEQTRQEIGRLTQIVQSLSGGYDLLHPDATAEHAEQQADKA</sequence>
<gene>
    <name evidence="2" type="ORF">J2S90_001739</name>
    <name evidence="3" type="ORF">J2S93_002214</name>
</gene>
<reference evidence="2 4" key="1">
    <citation type="submission" date="2023-07" db="EMBL/GenBank/DDBJ databases">
        <title>Sorghum-associated microbial communities from plants grown in Nebraska, USA.</title>
        <authorList>
            <person name="Schachtman D."/>
        </authorList>
    </citation>
    <scope>NUCLEOTIDE SEQUENCE</scope>
    <source>
        <strain evidence="2">DS1006</strain>
        <strain evidence="3 4">DS1016</strain>
    </source>
</reference>
<dbReference type="Pfam" id="PF13560">
    <property type="entry name" value="HTH_31"/>
    <property type="match status" value="1"/>
</dbReference>
<dbReference type="EMBL" id="JAUSTF010000004">
    <property type="protein sequence ID" value="MDQ0180787.1"/>
    <property type="molecule type" value="Genomic_DNA"/>
</dbReference>
<dbReference type="Gene3D" id="1.10.260.40">
    <property type="entry name" value="lambda repressor-like DNA-binding domains"/>
    <property type="match status" value="1"/>
</dbReference>
<dbReference type="Proteomes" id="UP001242995">
    <property type="component" value="Unassembled WGS sequence"/>
</dbReference>
<dbReference type="GO" id="GO:0003677">
    <property type="term" value="F:DNA binding"/>
    <property type="evidence" value="ECO:0007669"/>
    <property type="project" value="InterPro"/>
</dbReference>